<feature type="region of interest" description="Disordered" evidence="5">
    <location>
        <begin position="1"/>
        <end position="80"/>
    </location>
</feature>
<evidence type="ECO:0000256" key="5">
    <source>
        <dbReference type="SAM" id="MobiDB-lite"/>
    </source>
</evidence>
<evidence type="ECO:0000313" key="9">
    <source>
        <dbReference type="Proteomes" id="UP000823405"/>
    </source>
</evidence>
<dbReference type="InterPro" id="IPR039361">
    <property type="entry name" value="Cyclin"/>
</dbReference>
<evidence type="ECO:0000256" key="1">
    <source>
        <dbReference type="ARBA" id="ARBA00022618"/>
    </source>
</evidence>
<dbReference type="InterPro" id="IPR004367">
    <property type="entry name" value="Cyclin_C-dom"/>
</dbReference>
<evidence type="ECO:0000259" key="6">
    <source>
        <dbReference type="SMART" id="SM00385"/>
    </source>
</evidence>
<dbReference type="GO" id="GO:0051301">
    <property type="term" value="P:cell division"/>
    <property type="evidence" value="ECO:0007669"/>
    <property type="project" value="UniProtKB-KW"/>
</dbReference>
<evidence type="ECO:0000313" key="8">
    <source>
        <dbReference type="EMBL" id="KAG0312693.1"/>
    </source>
</evidence>
<keyword evidence="2 4" id="KW-0195">Cyclin</keyword>
<feature type="compositionally biased region" description="Low complexity" evidence="5">
    <location>
        <begin position="1"/>
        <end position="33"/>
    </location>
</feature>
<dbReference type="AlphaFoldDB" id="A0A9P6R9M1"/>
<dbReference type="SUPFAM" id="SSF47954">
    <property type="entry name" value="Cyclin-like"/>
    <property type="match status" value="2"/>
</dbReference>
<dbReference type="InterPro" id="IPR048258">
    <property type="entry name" value="Cyclins_cyclin-box"/>
</dbReference>
<dbReference type="Pfam" id="PF00134">
    <property type="entry name" value="Cyclin_N"/>
    <property type="match status" value="1"/>
</dbReference>
<sequence length="432" mass="49271">MAPVRASVVAPSSASSTSSTSTHISVSSNTTTTYVPAPGAVRKPLQERIPVANQQDKITAHQQEKPHVTVKKEPSTSSKSLHNAIRQIEYNTSSRPVVKSEPVPVVKLERSIAKRPADGSLLEVMQKLENENDAQTARDHEREEENKRPKREEFFGWDDLDAEDEGDPLMVSEYVADIFAYMQTLENDTMPDPLYMDTQRELAWKMRSVLVDWLAEVHNKFKLLPETLFLAVNLIDRFLSSRGVSLVKLQLVGVTALFIAAKYEEVMAPSVQNFIYMTDGGFTDKEILKAERYMLQALSFKLCYPSPMNFLRRISKADNYDIHSRTVAKYLMEVPLLDHNFLPFVPSLISAAALCLARKMMGHEDWTPNLTYYSGYTEPQLLPCMERMVEVLKKPSEDTFIFKKYSTKRFMKASIFVREWIHQHLQSLAHSN</sequence>
<dbReference type="FunFam" id="1.10.472.10:FF:000001">
    <property type="entry name" value="G2/mitotic-specific cyclin"/>
    <property type="match status" value="1"/>
</dbReference>
<feature type="domain" description="Cyclin-like" evidence="6">
    <location>
        <begin position="309"/>
        <end position="390"/>
    </location>
</feature>
<comment type="caution">
    <text evidence="8">The sequence shown here is derived from an EMBL/GenBank/DDBJ whole genome shotgun (WGS) entry which is preliminary data.</text>
</comment>
<evidence type="ECO:0000256" key="2">
    <source>
        <dbReference type="ARBA" id="ARBA00023127"/>
    </source>
</evidence>
<dbReference type="GO" id="GO:0044772">
    <property type="term" value="P:mitotic cell cycle phase transition"/>
    <property type="evidence" value="ECO:0007669"/>
    <property type="project" value="InterPro"/>
</dbReference>
<dbReference type="GO" id="GO:0016538">
    <property type="term" value="F:cyclin-dependent protein serine/threonine kinase regulator activity"/>
    <property type="evidence" value="ECO:0007669"/>
    <property type="project" value="InterPro"/>
</dbReference>
<feature type="domain" description="Cyclin C-terminal" evidence="7">
    <location>
        <begin position="305"/>
        <end position="419"/>
    </location>
</feature>
<dbReference type="PROSITE" id="PS00292">
    <property type="entry name" value="CYCLINS"/>
    <property type="match status" value="1"/>
</dbReference>
<feature type="domain" description="Cyclin-like" evidence="6">
    <location>
        <begin position="212"/>
        <end position="296"/>
    </location>
</feature>
<protein>
    <submittedName>
        <fullName evidence="8">G2/mitotic-specific cyclin</fullName>
    </submittedName>
</protein>
<accession>A0A9P6R9M1</accession>
<dbReference type="PANTHER" id="PTHR10177">
    <property type="entry name" value="CYCLINS"/>
    <property type="match status" value="1"/>
</dbReference>
<feature type="region of interest" description="Disordered" evidence="5">
    <location>
        <begin position="129"/>
        <end position="161"/>
    </location>
</feature>
<dbReference type="OrthoDB" id="5590282at2759"/>
<dbReference type="InterPro" id="IPR036915">
    <property type="entry name" value="Cyclin-like_sf"/>
</dbReference>
<name>A0A9P6R9M1_9FUNG</name>
<reference evidence="8" key="1">
    <citation type="journal article" date="2020" name="Fungal Divers.">
        <title>Resolving the Mortierellaceae phylogeny through synthesis of multi-gene phylogenetics and phylogenomics.</title>
        <authorList>
            <person name="Vandepol N."/>
            <person name="Liber J."/>
            <person name="Desiro A."/>
            <person name="Na H."/>
            <person name="Kennedy M."/>
            <person name="Barry K."/>
            <person name="Grigoriev I.V."/>
            <person name="Miller A.N."/>
            <person name="O'Donnell K."/>
            <person name="Stajich J.E."/>
            <person name="Bonito G."/>
        </authorList>
    </citation>
    <scope>NUCLEOTIDE SEQUENCE</scope>
    <source>
        <strain evidence="8">NVP60</strain>
    </source>
</reference>
<gene>
    <name evidence="8" type="primary">CLB2_2</name>
    <name evidence="8" type="ORF">BGZ97_010950</name>
</gene>
<organism evidence="8 9">
    <name type="scientific">Linnemannia gamsii</name>
    <dbReference type="NCBI Taxonomy" id="64522"/>
    <lineage>
        <taxon>Eukaryota</taxon>
        <taxon>Fungi</taxon>
        <taxon>Fungi incertae sedis</taxon>
        <taxon>Mucoromycota</taxon>
        <taxon>Mortierellomycotina</taxon>
        <taxon>Mortierellomycetes</taxon>
        <taxon>Mortierellales</taxon>
        <taxon>Mortierellaceae</taxon>
        <taxon>Linnemannia</taxon>
    </lineage>
</organism>
<comment type="similarity">
    <text evidence="4">Belongs to the cyclin family.</text>
</comment>
<evidence type="ECO:0000259" key="7">
    <source>
        <dbReference type="SMART" id="SM01332"/>
    </source>
</evidence>
<dbReference type="CDD" id="cd20568">
    <property type="entry name" value="CYCLIN_CLBs_yeast_rpt1"/>
    <property type="match status" value="1"/>
</dbReference>
<evidence type="ECO:0000256" key="3">
    <source>
        <dbReference type="ARBA" id="ARBA00023306"/>
    </source>
</evidence>
<dbReference type="InterPro" id="IPR046965">
    <property type="entry name" value="Cyclin_A/B-like"/>
</dbReference>
<evidence type="ECO:0000256" key="4">
    <source>
        <dbReference type="RuleBase" id="RU000383"/>
    </source>
</evidence>
<dbReference type="Gene3D" id="1.10.472.10">
    <property type="entry name" value="Cyclin-like"/>
    <property type="match status" value="2"/>
</dbReference>
<keyword evidence="9" id="KW-1185">Reference proteome</keyword>
<dbReference type="EMBL" id="JAAAIN010000591">
    <property type="protein sequence ID" value="KAG0312693.1"/>
    <property type="molecule type" value="Genomic_DNA"/>
</dbReference>
<keyword evidence="3" id="KW-0131">Cell cycle</keyword>
<dbReference type="PIRSF" id="PIRSF001771">
    <property type="entry name" value="Cyclin_A_B_D_E"/>
    <property type="match status" value="1"/>
</dbReference>
<feature type="compositionally biased region" description="Basic and acidic residues" evidence="5">
    <location>
        <begin position="58"/>
        <end position="74"/>
    </location>
</feature>
<dbReference type="InterPro" id="IPR013763">
    <property type="entry name" value="Cyclin-like_dom"/>
</dbReference>
<dbReference type="SMART" id="SM01332">
    <property type="entry name" value="Cyclin_C"/>
    <property type="match status" value="1"/>
</dbReference>
<dbReference type="InterPro" id="IPR006671">
    <property type="entry name" value="Cyclin_N"/>
</dbReference>
<dbReference type="Proteomes" id="UP000823405">
    <property type="component" value="Unassembled WGS sequence"/>
</dbReference>
<dbReference type="SMART" id="SM00385">
    <property type="entry name" value="CYCLIN"/>
    <property type="match status" value="2"/>
</dbReference>
<feature type="compositionally biased region" description="Basic and acidic residues" evidence="5">
    <location>
        <begin position="129"/>
        <end position="154"/>
    </location>
</feature>
<dbReference type="Pfam" id="PF02984">
    <property type="entry name" value="Cyclin_C"/>
    <property type="match status" value="1"/>
</dbReference>
<proteinExistence type="inferred from homology"/>
<keyword evidence="1" id="KW-0132">Cell division</keyword>
<dbReference type="CDD" id="cd20512">
    <property type="entry name" value="CYCLIN_CLBs_yeast_rpt2"/>
    <property type="match status" value="1"/>
</dbReference>